<comment type="caution">
    <text evidence="3">The sequence shown here is derived from an EMBL/GenBank/DDBJ whole genome shotgun (WGS) entry which is preliminary data.</text>
</comment>
<dbReference type="InterPro" id="IPR001638">
    <property type="entry name" value="Solute-binding_3/MltF_N"/>
</dbReference>
<dbReference type="EMBL" id="JTHE02000003">
    <property type="protein sequence ID" value="NEV67614.1"/>
    <property type="molecule type" value="Genomic_DNA"/>
</dbReference>
<dbReference type="Gene3D" id="3.40.190.10">
    <property type="entry name" value="Periplasmic binding protein-like II"/>
    <property type="match status" value="2"/>
</dbReference>
<dbReference type="SMART" id="SM00062">
    <property type="entry name" value="PBPb"/>
    <property type="match status" value="1"/>
</dbReference>
<gene>
    <name evidence="3" type="ORF">QQ91_010840</name>
</gene>
<evidence type="ECO:0000259" key="2">
    <source>
        <dbReference type="SMART" id="SM00062"/>
    </source>
</evidence>
<protein>
    <submittedName>
        <fullName evidence="3">Amino acid ABC transporter substrate-binding protein</fullName>
    </submittedName>
</protein>
<sequence>MTGVQNLADFTTVAPGELRIITSDIPVRPMSFIRDGERQGFEPALARAVCDRLNLTPVWFDLPLKQFYEALASGEYDVIWFNQIITQERRAWADFTRPYGRFDTAVLVREDAEIEGKAHLSHKRVGVLQESVSLRLLELLPPDIEPVYFEGKHRVGVEMLQALRKGQIDAIVEDAIVLLAAEAQGNGVRVAFEMPSQHPFGVGVLPGNRELLDALNTVMTTLMVDGTLKRLWGQWIPFKPYPFS</sequence>
<dbReference type="Pfam" id="PF00497">
    <property type="entry name" value="SBP_bac_3"/>
    <property type="match status" value="1"/>
</dbReference>
<evidence type="ECO:0000256" key="1">
    <source>
        <dbReference type="ARBA" id="ARBA00022729"/>
    </source>
</evidence>
<feature type="domain" description="Solute-binding protein family 3/N-terminal" evidence="2">
    <location>
        <begin position="17"/>
        <end position="239"/>
    </location>
</feature>
<dbReference type="PANTHER" id="PTHR35936:SF19">
    <property type="entry name" value="AMINO-ACID-BINDING PROTEIN YXEM-RELATED"/>
    <property type="match status" value="1"/>
</dbReference>
<dbReference type="PANTHER" id="PTHR35936">
    <property type="entry name" value="MEMBRANE-BOUND LYTIC MUREIN TRANSGLYCOSYLASE F"/>
    <property type="match status" value="1"/>
</dbReference>
<keyword evidence="1" id="KW-0732">Signal</keyword>
<name>A0A0C1V600_9CYAN</name>
<reference evidence="3" key="2">
    <citation type="journal article" date="2015" name="Genome Announc.">
        <title>Draft Genome Sequence of Filamentous Marine Cyanobacterium Lyngbya confervoides Strain BDU141951.</title>
        <authorList>
            <person name="Chandrababunaidu M.M."/>
            <person name="Sen D."/>
            <person name="Tripathy S."/>
        </authorList>
    </citation>
    <scope>NUCLEOTIDE SEQUENCE</scope>
    <source>
        <strain evidence="3">BDU141951</strain>
    </source>
</reference>
<dbReference type="SUPFAM" id="SSF53850">
    <property type="entry name" value="Periplasmic binding protein-like II"/>
    <property type="match status" value="1"/>
</dbReference>
<reference evidence="3" key="3">
    <citation type="submission" date="2020-02" db="EMBL/GenBank/DDBJ databases">
        <authorList>
            <person name="Sarangi A.N."/>
            <person name="Ghosh S."/>
            <person name="Mukherjee M."/>
            <person name="Tripathy S."/>
        </authorList>
    </citation>
    <scope>NUCLEOTIDE SEQUENCE</scope>
    <source>
        <strain evidence="3">BDU141951</strain>
    </source>
</reference>
<dbReference type="AlphaFoldDB" id="A0A0C1V600"/>
<proteinExistence type="predicted"/>
<reference evidence="3" key="1">
    <citation type="submission" date="2014-11" db="EMBL/GenBank/DDBJ databases">
        <authorList>
            <person name="Malar M.C."/>
            <person name="Sen D."/>
            <person name="Tripathy S."/>
        </authorList>
    </citation>
    <scope>NUCLEOTIDE SEQUENCE</scope>
    <source>
        <strain evidence="3">BDU141951</strain>
    </source>
</reference>
<evidence type="ECO:0000313" key="3">
    <source>
        <dbReference type="EMBL" id="NEV67614.1"/>
    </source>
</evidence>
<dbReference type="CDD" id="cd13530">
    <property type="entry name" value="PBP2_peptides_like"/>
    <property type="match status" value="1"/>
</dbReference>
<accession>A0A0C1V600</accession>
<organism evidence="3">
    <name type="scientific">Lyngbya confervoides BDU141951</name>
    <dbReference type="NCBI Taxonomy" id="1574623"/>
    <lineage>
        <taxon>Bacteria</taxon>
        <taxon>Bacillati</taxon>
        <taxon>Cyanobacteriota</taxon>
        <taxon>Cyanophyceae</taxon>
        <taxon>Oscillatoriophycideae</taxon>
        <taxon>Oscillatoriales</taxon>
        <taxon>Microcoleaceae</taxon>
        <taxon>Lyngbya</taxon>
    </lineage>
</organism>